<feature type="transmembrane region" description="Helical" evidence="13">
    <location>
        <begin position="114"/>
        <end position="133"/>
    </location>
</feature>
<accession>A0ABV2ADF3</accession>
<evidence type="ECO:0000256" key="4">
    <source>
        <dbReference type="ARBA" id="ARBA00012438"/>
    </source>
</evidence>
<feature type="transmembrane region" description="Helical" evidence="13">
    <location>
        <begin position="410"/>
        <end position="431"/>
    </location>
</feature>
<feature type="transmembrane region" description="Helical" evidence="13">
    <location>
        <begin position="153"/>
        <end position="176"/>
    </location>
</feature>
<dbReference type="Pfam" id="PF02518">
    <property type="entry name" value="HATPase_c"/>
    <property type="match status" value="1"/>
</dbReference>
<dbReference type="Pfam" id="PF00072">
    <property type="entry name" value="Response_reg"/>
    <property type="match status" value="1"/>
</dbReference>
<dbReference type="SUPFAM" id="SSF52172">
    <property type="entry name" value="CheY-like"/>
    <property type="match status" value="1"/>
</dbReference>
<dbReference type="NCBIfam" id="TIGR00229">
    <property type="entry name" value="sensory_box"/>
    <property type="match status" value="1"/>
</dbReference>
<name>A0ABV2ADF3_9GAMM</name>
<evidence type="ECO:0000313" key="18">
    <source>
        <dbReference type="Proteomes" id="UP001465331"/>
    </source>
</evidence>
<evidence type="ECO:0000259" key="15">
    <source>
        <dbReference type="PROSITE" id="PS50110"/>
    </source>
</evidence>
<dbReference type="SMART" id="SM00448">
    <property type="entry name" value="REC"/>
    <property type="match status" value="1"/>
</dbReference>
<evidence type="ECO:0000256" key="1">
    <source>
        <dbReference type="ARBA" id="ARBA00000085"/>
    </source>
</evidence>
<keyword evidence="6 17" id="KW-0808">Transferase</keyword>
<dbReference type="RefSeq" id="WP_352890608.1">
    <property type="nucleotide sequence ID" value="NZ_JBEPIJ010000023.1"/>
</dbReference>
<dbReference type="SMART" id="SM00388">
    <property type="entry name" value="HisKA"/>
    <property type="match status" value="1"/>
</dbReference>
<comment type="catalytic activity">
    <reaction evidence="1">
        <text>ATP + protein L-histidine = ADP + protein N-phospho-L-histidine.</text>
        <dbReference type="EC" id="2.7.13.3"/>
    </reaction>
</comment>
<dbReference type="Gene3D" id="3.30.565.10">
    <property type="entry name" value="Histidine kinase-like ATPase, C-terminal domain"/>
    <property type="match status" value="1"/>
</dbReference>
<feature type="coiled-coil region" evidence="12">
    <location>
        <begin position="752"/>
        <end position="779"/>
    </location>
</feature>
<sequence>MPGWSLLLISAAYVGLLFAIAYWGDRRAARGEQTRARPLTYSLALAVYCTSWTFYGAVGRAAASGWDYLPIYLGPMTVFLLGAPLLERLIALCRHHNITSIADFIGARYGRRQALASLVTLIAVIGVLPYLALQLKAVADSLRVMTQPSPAGGGWLGDGALVTAALLSAFAILFGTRHVSSSESHHGLVLAVAFESVVKLLAFVAIGLYAAYGVFDGMGDAITAALGQPQVTEAMARPDWMTGFIAQTVLAMAAIICLPRQFQIMVVEHQHRSELRTARWVFPVYLLLVSVFVLPIAGAGALVAGHVSAPDMYVLGVPLAGERTQLALFAYIGGFSAATSMVIVSAIALSTMLSNELVMPALLRWHPLGLARGKDLSGLIKTVRRVSIVLLLALAWLYTRVVADRTLTSIGLLSFSAVLQFAPALIGGLYWRRGTHQGVFAGLLAGFAIWAYTLMLPALLGADSALLRDGPLGIGWLRPHGLFGIDWLDPVTHGTMWSLAFNLAGYVLVSGWVTPGLRDHLHAVRFIDVAAPPPAPGKSLSGSTTVGDLRILLERFFGAERASELLRDFGERAGMRLHDRDRATPQMLRASERLLAGALGASSARVVMSAMLRGRDMQVEDVIRVLDETSHALQFSRELLQAALEHLPQGVSVVDRELRLVAWNRRYVELFDYPPELVVQEQPIEDLLRYNARRGLLGNDGEQIEALIERRLEHMRAGRAYEHERRMPDGQVIQIRGNPMPGGGFVTSYTDVTAYKQAETRLQELADTLEQRVRERTQELSHLAGELALAKSAAERANAAKTRFLAAASHDLVQPISAARLFVAARDRARIGAEAEALMRNVEGSLAAAERLLSALLDISRLDAGALPVRREHVSLADILDPLATDFTVLAQERGLRLRVRKSAQVVHTDPGLLRRILQNFLSNALRYTERGGVLLGCRRAGSALRIEVWDTGPGIPPDRQADIFEEFRRLHSHDAQGERGLGLGLAIAERSARLLGHPIGLRSTAGRGSVFWVSVPLGDATAVQAAVASQPQPQPAFIGVQVLCIENEADVLAGLRALLESWGCRVCACRNLDQALQASATPPDLVLADYHLDHGASGINALDALQARWARAVPGVVITADHTPQARQAALDRGYAFLPKPVAVAKLRALLSRLLAARR</sequence>
<comment type="subcellular location">
    <subcellularLocation>
        <location evidence="2">Membrane</location>
        <topology evidence="2">Multi-pass membrane protein</topology>
    </subcellularLocation>
</comment>
<feature type="transmembrane region" description="Helical" evidence="13">
    <location>
        <begin position="240"/>
        <end position="259"/>
    </location>
</feature>
<dbReference type="PROSITE" id="PS50283">
    <property type="entry name" value="NA_SOLUT_SYMP_3"/>
    <property type="match status" value="1"/>
</dbReference>
<evidence type="ECO:0000259" key="14">
    <source>
        <dbReference type="PROSITE" id="PS50109"/>
    </source>
</evidence>
<evidence type="ECO:0000313" key="17">
    <source>
        <dbReference type="EMBL" id="MES0875189.1"/>
    </source>
</evidence>
<dbReference type="EMBL" id="JBEPIJ010000023">
    <property type="protein sequence ID" value="MES0875189.1"/>
    <property type="molecule type" value="Genomic_DNA"/>
</dbReference>
<dbReference type="EC" id="2.7.13.3" evidence="4"/>
<dbReference type="InterPro" id="IPR036097">
    <property type="entry name" value="HisK_dim/P_sf"/>
</dbReference>
<dbReference type="InterPro" id="IPR038377">
    <property type="entry name" value="Na/Glc_symporter_sf"/>
</dbReference>
<dbReference type="SMART" id="SM00091">
    <property type="entry name" value="PAS"/>
    <property type="match status" value="1"/>
</dbReference>
<dbReference type="CDD" id="cd00082">
    <property type="entry name" value="HisKA"/>
    <property type="match status" value="1"/>
</dbReference>
<keyword evidence="18" id="KW-1185">Reference proteome</keyword>
<feature type="domain" description="Histidine kinase" evidence="14">
    <location>
        <begin position="807"/>
        <end position="1020"/>
    </location>
</feature>
<feature type="modified residue" description="4-aspartylphosphate" evidence="11">
    <location>
        <position position="1090"/>
    </location>
</feature>
<evidence type="ECO:0000256" key="3">
    <source>
        <dbReference type="ARBA" id="ARBA00006434"/>
    </source>
</evidence>
<feature type="transmembrane region" description="Helical" evidence="13">
    <location>
        <begin position="438"/>
        <end position="460"/>
    </location>
</feature>
<dbReference type="GO" id="GO:0004673">
    <property type="term" value="F:protein histidine kinase activity"/>
    <property type="evidence" value="ECO:0007669"/>
    <property type="project" value="UniProtKB-EC"/>
</dbReference>
<feature type="domain" description="PAS" evidence="16">
    <location>
        <begin position="636"/>
        <end position="711"/>
    </location>
</feature>
<dbReference type="PANTHER" id="PTHR43047:SF9">
    <property type="entry name" value="HISTIDINE KINASE"/>
    <property type="match status" value="1"/>
</dbReference>
<proteinExistence type="inferred from homology"/>
<dbReference type="SUPFAM" id="SSF47384">
    <property type="entry name" value="Homodimeric domain of signal transducing histidine kinase"/>
    <property type="match status" value="1"/>
</dbReference>
<keyword evidence="10 13" id="KW-0472">Membrane</keyword>
<keyword evidence="8 17" id="KW-0418">Kinase</keyword>
<dbReference type="InterPro" id="IPR036890">
    <property type="entry name" value="HATPase_C_sf"/>
</dbReference>
<dbReference type="PROSITE" id="PS50112">
    <property type="entry name" value="PAS"/>
    <property type="match status" value="1"/>
</dbReference>
<dbReference type="PROSITE" id="PS50109">
    <property type="entry name" value="HIS_KIN"/>
    <property type="match status" value="1"/>
</dbReference>
<dbReference type="InterPro" id="IPR003594">
    <property type="entry name" value="HATPase_dom"/>
</dbReference>
<feature type="domain" description="Response regulatory" evidence="15">
    <location>
        <begin position="1042"/>
        <end position="1156"/>
    </location>
</feature>
<dbReference type="PRINTS" id="PR00344">
    <property type="entry name" value="BCTRLSENSOR"/>
</dbReference>
<dbReference type="InterPro" id="IPR001734">
    <property type="entry name" value="Na/solute_symporter"/>
</dbReference>
<evidence type="ECO:0000256" key="8">
    <source>
        <dbReference type="ARBA" id="ARBA00022777"/>
    </source>
</evidence>
<feature type="transmembrane region" description="Helical" evidence="13">
    <location>
        <begin position="36"/>
        <end position="57"/>
    </location>
</feature>
<dbReference type="InterPro" id="IPR005467">
    <property type="entry name" value="His_kinase_dom"/>
</dbReference>
<keyword evidence="7 13" id="KW-0812">Transmembrane</keyword>
<keyword evidence="5 11" id="KW-0597">Phosphoprotein</keyword>
<evidence type="ECO:0000256" key="2">
    <source>
        <dbReference type="ARBA" id="ARBA00004141"/>
    </source>
</evidence>
<dbReference type="PANTHER" id="PTHR43047">
    <property type="entry name" value="TWO-COMPONENT HISTIDINE PROTEIN KINASE"/>
    <property type="match status" value="1"/>
</dbReference>
<evidence type="ECO:0000256" key="12">
    <source>
        <dbReference type="SAM" id="Coils"/>
    </source>
</evidence>
<evidence type="ECO:0000256" key="5">
    <source>
        <dbReference type="ARBA" id="ARBA00022553"/>
    </source>
</evidence>
<dbReference type="SMART" id="SM00387">
    <property type="entry name" value="HATPase_c"/>
    <property type="match status" value="1"/>
</dbReference>
<dbReference type="NCBIfam" id="NF041832">
    <property type="entry name" value="near_NosP_CTERM"/>
    <property type="match status" value="1"/>
</dbReference>
<dbReference type="CDD" id="cd00156">
    <property type="entry name" value="REC"/>
    <property type="match status" value="1"/>
</dbReference>
<dbReference type="InterPro" id="IPR001789">
    <property type="entry name" value="Sig_transdc_resp-reg_receiver"/>
</dbReference>
<evidence type="ECO:0000256" key="6">
    <source>
        <dbReference type="ARBA" id="ARBA00022679"/>
    </source>
</evidence>
<feature type="transmembrane region" description="Helical" evidence="13">
    <location>
        <begin position="328"/>
        <end position="349"/>
    </location>
</feature>
<dbReference type="InterPro" id="IPR003661">
    <property type="entry name" value="HisK_dim/P_dom"/>
</dbReference>
<feature type="transmembrane region" description="Helical" evidence="13">
    <location>
        <begin position="6"/>
        <end position="24"/>
    </location>
</feature>
<gene>
    <name evidence="17" type="ORF">ABSH63_14400</name>
</gene>
<dbReference type="SUPFAM" id="SSF55785">
    <property type="entry name" value="PYP-like sensor domain (PAS domain)"/>
    <property type="match status" value="1"/>
</dbReference>
<dbReference type="Gene3D" id="3.40.50.2300">
    <property type="match status" value="1"/>
</dbReference>
<dbReference type="InterPro" id="IPR004358">
    <property type="entry name" value="Sig_transdc_His_kin-like_C"/>
</dbReference>
<evidence type="ECO:0000256" key="11">
    <source>
        <dbReference type="PROSITE-ProRule" id="PRU00169"/>
    </source>
</evidence>
<comment type="caution">
    <text evidence="17">The sequence shown here is derived from an EMBL/GenBank/DDBJ whole genome shotgun (WGS) entry which is preliminary data.</text>
</comment>
<dbReference type="CDD" id="cd00130">
    <property type="entry name" value="PAS"/>
    <property type="match status" value="1"/>
</dbReference>
<dbReference type="Gene3D" id="1.20.1730.10">
    <property type="entry name" value="Sodium/glucose cotransporter"/>
    <property type="match status" value="1"/>
</dbReference>
<comment type="similarity">
    <text evidence="3">Belongs to the sodium:solute symporter (SSF) (TC 2.A.21) family.</text>
</comment>
<evidence type="ECO:0000256" key="10">
    <source>
        <dbReference type="ARBA" id="ARBA00023136"/>
    </source>
</evidence>
<dbReference type="Gene3D" id="1.10.287.130">
    <property type="match status" value="1"/>
</dbReference>
<protein>
    <recommendedName>
        <fullName evidence="4">histidine kinase</fullName>
        <ecNumber evidence="4">2.7.13.3</ecNumber>
    </recommendedName>
</protein>
<dbReference type="InterPro" id="IPR000014">
    <property type="entry name" value="PAS"/>
</dbReference>
<dbReference type="CDD" id="cd10322">
    <property type="entry name" value="SLC5sbd"/>
    <property type="match status" value="1"/>
</dbReference>
<feature type="transmembrane region" description="Helical" evidence="13">
    <location>
        <begin position="69"/>
        <end position="93"/>
    </location>
</feature>
<reference evidence="17 18" key="1">
    <citation type="submission" date="2024-06" db="EMBL/GenBank/DDBJ databases">
        <authorList>
            <person name="Li Z."/>
            <person name="Jiang Y."/>
        </authorList>
    </citation>
    <scope>NUCLEOTIDE SEQUENCE [LARGE SCALE GENOMIC DNA]</scope>
    <source>
        <strain evidence="17 18">HSW-8</strain>
    </source>
</reference>
<feature type="transmembrane region" description="Helical" evidence="13">
    <location>
        <begin position="382"/>
        <end position="398"/>
    </location>
</feature>
<feature type="transmembrane region" description="Helical" evidence="13">
    <location>
        <begin position="280"/>
        <end position="308"/>
    </location>
</feature>
<dbReference type="SUPFAM" id="SSF55874">
    <property type="entry name" value="ATPase domain of HSP90 chaperone/DNA topoisomerase II/histidine kinase"/>
    <property type="match status" value="1"/>
</dbReference>
<feature type="transmembrane region" description="Helical" evidence="13">
    <location>
        <begin position="188"/>
        <end position="212"/>
    </location>
</feature>
<dbReference type="Gene3D" id="3.30.450.20">
    <property type="entry name" value="PAS domain"/>
    <property type="match status" value="1"/>
</dbReference>
<keyword evidence="12" id="KW-0175">Coiled coil</keyword>
<dbReference type="InterPro" id="IPR035965">
    <property type="entry name" value="PAS-like_dom_sf"/>
</dbReference>
<evidence type="ECO:0000256" key="9">
    <source>
        <dbReference type="ARBA" id="ARBA00022989"/>
    </source>
</evidence>
<organism evidence="17 18">
    <name type="scientific">Sinimarinibacterium thermocellulolyticum</name>
    <dbReference type="NCBI Taxonomy" id="3170016"/>
    <lineage>
        <taxon>Bacteria</taxon>
        <taxon>Pseudomonadati</taxon>
        <taxon>Pseudomonadota</taxon>
        <taxon>Gammaproteobacteria</taxon>
        <taxon>Nevskiales</taxon>
        <taxon>Nevskiaceae</taxon>
        <taxon>Sinimarinibacterium</taxon>
    </lineage>
</organism>
<dbReference type="PROSITE" id="PS50110">
    <property type="entry name" value="RESPONSE_REGULATORY"/>
    <property type="match status" value="1"/>
</dbReference>
<evidence type="ECO:0000256" key="7">
    <source>
        <dbReference type="ARBA" id="ARBA00022692"/>
    </source>
</evidence>
<keyword evidence="9 13" id="KW-1133">Transmembrane helix</keyword>
<evidence type="ECO:0000259" key="16">
    <source>
        <dbReference type="PROSITE" id="PS50112"/>
    </source>
</evidence>
<dbReference type="Pfam" id="PF12860">
    <property type="entry name" value="PAS_7"/>
    <property type="match status" value="1"/>
</dbReference>
<evidence type="ECO:0000256" key="13">
    <source>
        <dbReference type="SAM" id="Phobius"/>
    </source>
</evidence>
<dbReference type="Proteomes" id="UP001465331">
    <property type="component" value="Unassembled WGS sequence"/>
</dbReference>
<dbReference type="InterPro" id="IPR011006">
    <property type="entry name" value="CheY-like_superfamily"/>
</dbReference>